<evidence type="ECO:0000256" key="1">
    <source>
        <dbReference type="ARBA" id="ARBA00006611"/>
    </source>
</evidence>
<dbReference type="InterPro" id="IPR027417">
    <property type="entry name" value="P-loop_NTPase"/>
</dbReference>
<name>A4G0F3_METM5</name>
<dbReference type="InterPro" id="IPR050921">
    <property type="entry name" value="T4SS_GSP_E_ATPase"/>
</dbReference>
<evidence type="ECO:0000256" key="2">
    <source>
        <dbReference type="SAM" id="MobiDB-lite"/>
    </source>
</evidence>
<dbReference type="EMBL" id="CP000609">
    <property type="protein sequence ID" value="ABO35937.1"/>
    <property type="molecule type" value="Genomic_DNA"/>
</dbReference>
<organism evidence="4 5">
    <name type="scientific">Methanococcus maripaludis (strain C5 / ATCC BAA-1333)</name>
    <dbReference type="NCBI Taxonomy" id="402880"/>
    <lineage>
        <taxon>Archaea</taxon>
        <taxon>Methanobacteriati</taxon>
        <taxon>Methanobacteriota</taxon>
        <taxon>Methanomada group</taxon>
        <taxon>Methanococci</taxon>
        <taxon>Methanococcales</taxon>
        <taxon>Methanococcaceae</taxon>
        <taxon>Methanococcus</taxon>
    </lineage>
</organism>
<feature type="domain" description="Bacterial type II secretion system protein E" evidence="3">
    <location>
        <begin position="207"/>
        <end position="450"/>
    </location>
</feature>
<dbReference type="OrthoDB" id="33500at2157"/>
<comment type="similarity">
    <text evidence="1">Belongs to the GSP E family.</text>
</comment>
<dbReference type="KEGG" id="mmq:MmarC5_1640"/>
<dbReference type="eggNOG" id="arCOG01819">
    <property type="taxonomic scope" value="Archaea"/>
</dbReference>
<dbReference type="SUPFAM" id="SSF52540">
    <property type="entry name" value="P-loop containing nucleoside triphosphate hydrolases"/>
    <property type="match status" value="1"/>
</dbReference>
<dbReference type="AlphaFoldDB" id="A4G0F3"/>
<evidence type="ECO:0000259" key="3">
    <source>
        <dbReference type="Pfam" id="PF00437"/>
    </source>
</evidence>
<dbReference type="HOGENOM" id="CLU_005379_2_2_2"/>
<dbReference type="STRING" id="402880.MmarC5_1640"/>
<evidence type="ECO:0000313" key="5">
    <source>
        <dbReference type="Proteomes" id="UP000000253"/>
    </source>
</evidence>
<sequence length="552" mass="62137">MGLFDRIQNKDSKPNVAKKNNSSENVSGTPNLFDKTEKVEQKKTEIKMGFSVSDKVKKQPVETFERESTGSVLDKYFVKVDDIDFDVIIEKEDGITKYKIPEITLMNTALAKFSDLDIKTIKSELSESTIQKIGQIQGYIKNYSEKNNLHLRDIEILHLSHYFYLIIGKLGLLEIPLNDSKLEEVMVNGVELPAFVFHRKYQMCETNVRLDRHEATRVVESIAYLAGRSIDSRTPMLDAFLPDGSRVNATMGDVTLKGNTITIHKFSEDPLTIVDLINFGTFDLELAAFLWQAVEGYFGAKPANTLIVGGTGSGKTTTLNVVSMFSMYTDRIVTIEDTPELQVPLTHLIKMITRPGRPGVQGYEITMDDLIKNSLRMRPDRIFVGEVRGSEAHSLLVAMNTGHDGCSGTLHANSADEAIIRLVNPPMNVPKVMMSSIDFIINQQRIKRNKKTVRRILGVVEIGGSGENITKTELFKYDGISDSVVKTGICMWEEDVCQIAGITRDELMDDRINRKKVLKYMVNNNISDIKKVGDVIKQYQENPENVLKHMLE</sequence>
<dbReference type="Pfam" id="PF00437">
    <property type="entry name" value="T2SSE"/>
    <property type="match status" value="1"/>
</dbReference>
<dbReference type="PANTHER" id="PTHR30486">
    <property type="entry name" value="TWITCHING MOTILITY PROTEIN PILT"/>
    <property type="match status" value="1"/>
</dbReference>
<dbReference type="GO" id="GO:0016887">
    <property type="term" value="F:ATP hydrolysis activity"/>
    <property type="evidence" value="ECO:0007669"/>
    <property type="project" value="InterPro"/>
</dbReference>
<accession>A4G0F3</accession>
<dbReference type="PANTHER" id="PTHR30486:SF15">
    <property type="entry name" value="TYPE II_IV SECRETION SYSTEM ATPASE"/>
    <property type="match status" value="1"/>
</dbReference>
<dbReference type="InterPro" id="IPR001482">
    <property type="entry name" value="T2SS/T4SS_dom"/>
</dbReference>
<dbReference type="GeneID" id="4928889"/>
<dbReference type="Gene3D" id="3.40.50.300">
    <property type="entry name" value="P-loop containing nucleotide triphosphate hydrolases"/>
    <property type="match status" value="1"/>
</dbReference>
<dbReference type="CDD" id="cd01130">
    <property type="entry name" value="VirB11-like_ATPase"/>
    <property type="match status" value="1"/>
</dbReference>
<gene>
    <name evidence="4" type="ordered locus">MmarC5_1640</name>
</gene>
<protein>
    <submittedName>
        <fullName evidence="4">Type II secretion system protein E</fullName>
    </submittedName>
</protein>
<feature type="region of interest" description="Disordered" evidence="2">
    <location>
        <begin position="1"/>
        <end position="38"/>
    </location>
</feature>
<proteinExistence type="inferred from homology"/>
<dbReference type="RefSeq" id="WP_011869384.1">
    <property type="nucleotide sequence ID" value="NC_009135.1"/>
</dbReference>
<feature type="compositionally biased region" description="Polar residues" evidence="2">
    <location>
        <begin position="18"/>
        <end position="30"/>
    </location>
</feature>
<dbReference type="Gene3D" id="3.30.450.380">
    <property type="match status" value="1"/>
</dbReference>
<reference evidence="4 5" key="1">
    <citation type="submission" date="2007-03" db="EMBL/GenBank/DDBJ databases">
        <title>Complete sequence of chromosome of Methanococcus maripaludis C5.</title>
        <authorList>
            <consortium name="US DOE Joint Genome Institute"/>
            <person name="Copeland A."/>
            <person name="Lucas S."/>
            <person name="Lapidus A."/>
            <person name="Barry K."/>
            <person name="Glavina del Rio T."/>
            <person name="Dalin E."/>
            <person name="Tice H."/>
            <person name="Pitluck S."/>
            <person name="Chertkov O."/>
            <person name="Brettin T."/>
            <person name="Bruce D."/>
            <person name="Han C."/>
            <person name="Detter J.C."/>
            <person name="Schmutz J."/>
            <person name="Larimer F."/>
            <person name="Land M."/>
            <person name="Hauser L."/>
            <person name="Kyrpides N."/>
            <person name="Mikhailova N."/>
            <person name="Sieprawska-Lupa M."/>
            <person name="Whitman W.B."/>
            <person name="Richardson P."/>
        </authorList>
    </citation>
    <scope>NUCLEOTIDE SEQUENCE [LARGE SCALE GENOMIC DNA]</scope>
    <source>
        <strain evidence="5">C5 / ATCC BAA-1333</strain>
    </source>
</reference>
<dbReference type="Proteomes" id="UP000000253">
    <property type="component" value="Chromosome"/>
</dbReference>
<evidence type="ECO:0000313" key="4">
    <source>
        <dbReference type="EMBL" id="ABO35937.1"/>
    </source>
</evidence>